<dbReference type="Pfam" id="PF02355">
    <property type="entry name" value="SecD_SecF_C"/>
    <property type="match status" value="1"/>
</dbReference>
<feature type="domain" description="Protein translocase subunit SecDF P1" evidence="12">
    <location>
        <begin position="166"/>
        <end position="222"/>
    </location>
</feature>
<organism evidence="14 15">
    <name type="scientific">Hyphomicrobium denitrificans (strain ATCC 51888 / DSM 1869 / NCIMB 11706 / TK 0415)</name>
    <dbReference type="NCBI Taxonomy" id="582899"/>
    <lineage>
        <taxon>Bacteria</taxon>
        <taxon>Pseudomonadati</taxon>
        <taxon>Pseudomonadota</taxon>
        <taxon>Alphaproteobacteria</taxon>
        <taxon>Hyphomicrobiales</taxon>
        <taxon>Hyphomicrobiaceae</taxon>
        <taxon>Hyphomicrobium</taxon>
    </lineage>
</organism>
<feature type="transmembrane region" description="Helical" evidence="10">
    <location>
        <begin position="471"/>
        <end position="493"/>
    </location>
</feature>
<keyword evidence="4 10" id="KW-0997">Cell inner membrane</keyword>
<dbReference type="InterPro" id="IPR048631">
    <property type="entry name" value="SecD_1st"/>
</dbReference>
<evidence type="ECO:0000256" key="2">
    <source>
        <dbReference type="ARBA" id="ARBA00022448"/>
    </source>
</evidence>
<dbReference type="Pfam" id="PF21760">
    <property type="entry name" value="SecD_1st"/>
    <property type="match status" value="1"/>
</dbReference>
<comment type="function">
    <text evidence="10">Part of the Sec protein translocase complex. Interacts with the SecYEG preprotein conducting channel. SecDF uses the proton motive force (PMF) to complete protein translocation after the ATP-dependent function of SecA.</text>
</comment>
<dbReference type="FunFam" id="1.20.1640.10:FF:000004">
    <property type="entry name" value="Protein translocase subunit SecD"/>
    <property type="match status" value="1"/>
</dbReference>
<feature type="transmembrane region" description="Helical" evidence="10">
    <location>
        <begin position="378"/>
        <end position="396"/>
    </location>
</feature>
<feature type="domain" description="SecDF P1 head subdomain" evidence="13">
    <location>
        <begin position="248"/>
        <end position="353"/>
    </location>
</feature>
<dbReference type="RefSeq" id="WP_013215299.1">
    <property type="nucleotide sequence ID" value="NC_014313.1"/>
</dbReference>
<evidence type="ECO:0000256" key="1">
    <source>
        <dbReference type="ARBA" id="ARBA00004651"/>
    </source>
</evidence>
<dbReference type="GO" id="GO:0043952">
    <property type="term" value="P:protein transport by the Sec complex"/>
    <property type="evidence" value="ECO:0007669"/>
    <property type="project" value="UniProtKB-UniRule"/>
</dbReference>
<evidence type="ECO:0000256" key="9">
    <source>
        <dbReference type="ARBA" id="ARBA00023136"/>
    </source>
</evidence>
<dbReference type="AlphaFoldDB" id="D8JWH1"/>
<dbReference type="NCBIfam" id="TIGR01129">
    <property type="entry name" value="secD"/>
    <property type="match status" value="1"/>
</dbReference>
<comment type="similarity">
    <text evidence="10">Belongs to the SecD/SecF family. SecD subfamily.</text>
</comment>
<dbReference type="InterPro" id="IPR022813">
    <property type="entry name" value="SecD/SecF_arch_bac"/>
</dbReference>
<feature type="transmembrane region" description="Helical" evidence="10">
    <location>
        <begin position="403"/>
        <end position="423"/>
    </location>
</feature>
<evidence type="ECO:0000259" key="11">
    <source>
        <dbReference type="Pfam" id="PF02355"/>
    </source>
</evidence>
<comment type="caution">
    <text evidence="10">Lacks conserved residue(s) required for the propagation of feature annotation.</text>
</comment>
<dbReference type="InterPro" id="IPR022646">
    <property type="entry name" value="SecD/SecF_CS"/>
</dbReference>
<reference evidence="15" key="1">
    <citation type="journal article" date="2011" name="J. Bacteriol.">
        <title>Genome sequences of eight morphologically diverse alphaproteobacteria.</title>
        <authorList>
            <consortium name="US DOE Joint Genome Institute"/>
            <person name="Brown P.J."/>
            <person name="Kysela D.T."/>
            <person name="Buechlein A."/>
            <person name="Hemmerich C."/>
            <person name="Brun Y.V."/>
        </authorList>
    </citation>
    <scope>NUCLEOTIDE SEQUENCE [LARGE SCALE GENOMIC DNA]</scope>
    <source>
        <strain evidence="15">ATCC 51888 / DSM 1869 / NCIB 11706 / TK 0415</strain>
    </source>
</reference>
<sequence>MLHFTRWKIIATLLTCLAGLLVALPNFFPKETVQSWPSFMPKQQLTLGLDLQGGAHLLLAMDQDEIKKDWINNLRDEARKELRDAKIGFTGIGTQGLTQLVVKLAKPEEQAAALKALNKVRQPIGNALLGAGAYDVEVSSGTEPGTIVIKESDQGLRQRVANAASASIETINRRVNNLGTSESTIVRQGADRILIQFPGLKDTTDLKKLIGETAKLTFHEVHPSMSGDEAKMTKVPTGFKIYPGDKGESSGEYLLREQPVVQGADLADAQPGFDSRNGEPVINFRFNQIGARKFANFTKDHVGRPFAIVLDDKVLSAPVIREPILGGSGQISGSFTVEGTNTLAVQLRSGSLPTKLTIVEERTVGPSLGADSISAGKLAGVVGGIAVVILTILYYGTFGIFACVGLLVHLILTVALMTMIGAVLTLPGIAGLVLGVAMAVDANVLIYERIREELRLGKMPVSAIDAGFQRAYVTILDSQLTTLACAIIMFWLGSGPIRGFAVTLTIGILTSIFASVTVVRLLISYWLRAQPKGRAIYVPV</sequence>
<evidence type="ECO:0000256" key="3">
    <source>
        <dbReference type="ARBA" id="ARBA00022475"/>
    </source>
</evidence>
<evidence type="ECO:0000313" key="15">
    <source>
        <dbReference type="Proteomes" id="UP000002033"/>
    </source>
</evidence>
<evidence type="ECO:0000256" key="10">
    <source>
        <dbReference type="HAMAP-Rule" id="MF_01463"/>
    </source>
</evidence>
<protein>
    <recommendedName>
        <fullName evidence="10">Protein translocase subunit SecD</fullName>
    </recommendedName>
</protein>
<feature type="transmembrane region" description="Helical" evidence="10">
    <location>
        <begin position="499"/>
        <end position="523"/>
    </location>
</feature>
<dbReference type="InterPro" id="IPR054384">
    <property type="entry name" value="SecDF_P1_head"/>
</dbReference>
<dbReference type="Proteomes" id="UP000002033">
    <property type="component" value="Chromosome"/>
</dbReference>
<keyword evidence="8 10" id="KW-0811">Translocation</keyword>
<dbReference type="InterPro" id="IPR005791">
    <property type="entry name" value="SecD"/>
</dbReference>
<dbReference type="Gene3D" id="1.20.1640.10">
    <property type="entry name" value="Multidrug efflux transporter AcrB transmembrane domain"/>
    <property type="match status" value="1"/>
</dbReference>
<dbReference type="PANTHER" id="PTHR30081">
    <property type="entry name" value="PROTEIN-EXPORT MEMBRANE PROTEIN SEC"/>
    <property type="match status" value="1"/>
</dbReference>
<dbReference type="GO" id="GO:0006605">
    <property type="term" value="P:protein targeting"/>
    <property type="evidence" value="ECO:0007669"/>
    <property type="project" value="UniProtKB-UniRule"/>
</dbReference>
<evidence type="ECO:0000259" key="13">
    <source>
        <dbReference type="Pfam" id="PF22599"/>
    </source>
</evidence>
<dbReference type="STRING" id="582899.Hden_1272"/>
<dbReference type="GO" id="GO:0015450">
    <property type="term" value="F:protein-transporting ATPase activity"/>
    <property type="evidence" value="ECO:0007669"/>
    <property type="project" value="InterPro"/>
</dbReference>
<evidence type="ECO:0000259" key="12">
    <source>
        <dbReference type="Pfam" id="PF21760"/>
    </source>
</evidence>
<gene>
    <name evidence="10" type="primary">secD</name>
    <name evidence="14" type="ordered locus">Hden_1272</name>
</gene>
<dbReference type="Pfam" id="PF22599">
    <property type="entry name" value="SecDF_P1_head"/>
    <property type="match status" value="1"/>
</dbReference>
<dbReference type="HAMAP" id="MF_01463_B">
    <property type="entry name" value="SecD_B"/>
    <property type="match status" value="1"/>
</dbReference>
<keyword evidence="2 10" id="KW-0813">Transport</keyword>
<dbReference type="Gene3D" id="3.30.70.3400">
    <property type="match status" value="2"/>
</dbReference>
<dbReference type="SUPFAM" id="SSF82866">
    <property type="entry name" value="Multidrug efflux transporter AcrB transmembrane domain"/>
    <property type="match status" value="1"/>
</dbReference>
<dbReference type="KEGG" id="hdn:Hden_1272"/>
<dbReference type="OrthoDB" id="9805019at2"/>
<accession>D8JWH1</accession>
<comment type="subunit">
    <text evidence="10">Forms a complex with SecF. Part of the essential Sec protein translocation apparatus which comprises SecA, SecYEG and auxiliary proteins SecDF-YajC and YidC.</text>
</comment>
<evidence type="ECO:0000256" key="4">
    <source>
        <dbReference type="ARBA" id="ARBA00022519"/>
    </source>
</evidence>
<evidence type="ECO:0000256" key="8">
    <source>
        <dbReference type="ARBA" id="ARBA00023010"/>
    </source>
</evidence>
<dbReference type="HOGENOM" id="CLU_007894_4_3_5"/>
<keyword evidence="5 10" id="KW-0812">Transmembrane</keyword>
<dbReference type="FunFam" id="3.30.1360.200:FF:000002">
    <property type="entry name" value="Preprotein translocase subunit SecD"/>
    <property type="match status" value="1"/>
</dbReference>
<evidence type="ECO:0000256" key="7">
    <source>
        <dbReference type="ARBA" id="ARBA00022989"/>
    </source>
</evidence>
<dbReference type="Gene3D" id="3.30.1360.200">
    <property type="match status" value="1"/>
</dbReference>
<name>D8JWH1_HYPDA</name>
<dbReference type="InterPro" id="IPR055344">
    <property type="entry name" value="SecD_SecF_C_bact"/>
</dbReference>
<keyword evidence="3 10" id="KW-1003">Cell membrane</keyword>
<keyword evidence="9 10" id="KW-0472">Membrane</keyword>
<comment type="subcellular location">
    <subcellularLocation>
        <location evidence="10">Cell inner membrane</location>
        <topology evidence="10">Multi-pass membrane protein</topology>
    </subcellularLocation>
    <subcellularLocation>
        <location evidence="1">Cell membrane</location>
        <topology evidence="1">Multi-pass membrane protein</topology>
    </subcellularLocation>
</comment>
<feature type="transmembrane region" description="Helical" evidence="10">
    <location>
        <begin position="429"/>
        <end position="450"/>
    </location>
</feature>
<dbReference type="NCBIfam" id="TIGR00916">
    <property type="entry name" value="2A0604s01"/>
    <property type="match status" value="1"/>
</dbReference>
<keyword evidence="7 10" id="KW-1133">Transmembrane helix</keyword>
<dbReference type="InterPro" id="IPR048634">
    <property type="entry name" value="SecD_SecF_C"/>
</dbReference>
<dbReference type="eggNOG" id="COG0342">
    <property type="taxonomic scope" value="Bacteria"/>
</dbReference>
<evidence type="ECO:0000313" key="14">
    <source>
        <dbReference type="EMBL" id="ADJ23084.1"/>
    </source>
</evidence>
<keyword evidence="6 10" id="KW-0653">Protein transport</keyword>
<keyword evidence="15" id="KW-1185">Reference proteome</keyword>
<dbReference type="EMBL" id="CP002083">
    <property type="protein sequence ID" value="ADJ23084.1"/>
    <property type="molecule type" value="Genomic_DNA"/>
</dbReference>
<proteinExistence type="inferred from homology"/>
<dbReference type="GO" id="GO:0005886">
    <property type="term" value="C:plasma membrane"/>
    <property type="evidence" value="ECO:0007669"/>
    <property type="project" value="UniProtKB-SubCell"/>
</dbReference>
<dbReference type="PANTHER" id="PTHR30081:SF1">
    <property type="entry name" value="PROTEIN TRANSLOCASE SUBUNIT SECD"/>
    <property type="match status" value="1"/>
</dbReference>
<evidence type="ECO:0000256" key="6">
    <source>
        <dbReference type="ARBA" id="ARBA00022927"/>
    </source>
</evidence>
<dbReference type="GO" id="GO:0065002">
    <property type="term" value="P:intracellular protein transmembrane transport"/>
    <property type="evidence" value="ECO:0007669"/>
    <property type="project" value="UniProtKB-UniRule"/>
</dbReference>
<feature type="domain" description="Protein export membrane protein SecD/SecF C-terminal" evidence="11">
    <location>
        <begin position="355"/>
        <end position="526"/>
    </location>
</feature>
<dbReference type="Pfam" id="PF07549">
    <property type="entry name" value="Sec_GG"/>
    <property type="match status" value="1"/>
</dbReference>
<evidence type="ECO:0000256" key="5">
    <source>
        <dbReference type="ARBA" id="ARBA00022692"/>
    </source>
</evidence>